<gene>
    <name evidence="1" type="ORF">PMI13_03513</name>
</gene>
<reference evidence="1 2" key="1">
    <citation type="journal article" date="2012" name="J. Bacteriol.">
        <title>Twenty-one genome sequences from Pseudomonas species and 19 genome sequences from diverse bacteria isolated from the rhizosphere and endosphere of Populus deltoides.</title>
        <authorList>
            <person name="Brown S.D."/>
            <person name="Utturkar S.M."/>
            <person name="Klingeman D.M."/>
            <person name="Johnson C.M."/>
            <person name="Martin S.L."/>
            <person name="Land M.L."/>
            <person name="Lu T.Y."/>
            <person name="Schadt C.W."/>
            <person name="Doktycz M.J."/>
            <person name="Pelletier D.A."/>
        </authorList>
    </citation>
    <scope>NUCLEOTIDE SEQUENCE [LARGE SCALE GENOMIC DNA]</scope>
    <source>
        <strain evidence="1 2">CF314</strain>
    </source>
</reference>
<dbReference type="EMBL" id="AKJY01000087">
    <property type="protein sequence ID" value="EJL68760.1"/>
    <property type="molecule type" value="Genomic_DNA"/>
</dbReference>
<organism evidence="1 2">
    <name type="scientific">Chryseobacterium populi</name>
    <dbReference type="NCBI Taxonomy" id="1144316"/>
    <lineage>
        <taxon>Bacteria</taxon>
        <taxon>Pseudomonadati</taxon>
        <taxon>Bacteroidota</taxon>
        <taxon>Flavobacteriia</taxon>
        <taxon>Flavobacteriales</taxon>
        <taxon>Weeksellaceae</taxon>
        <taxon>Chryseobacterium group</taxon>
        <taxon>Chryseobacterium</taxon>
    </lineage>
</organism>
<evidence type="ECO:0000313" key="2">
    <source>
        <dbReference type="Proteomes" id="UP000007509"/>
    </source>
</evidence>
<name>J2JLJ1_9FLAO</name>
<accession>J2JLJ1</accession>
<proteinExistence type="predicted"/>
<keyword evidence="2" id="KW-1185">Reference proteome</keyword>
<comment type="caution">
    <text evidence="1">The sequence shown here is derived from an EMBL/GenBank/DDBJ whole genome shotgun (WGS) entry which is preliminary data.</text>
</comment>
<protein>
    <submittedName>
        <fullName evidence="1">Uncharacterized protein</fullName>
    </submittedName>
</protein>
<dbReference type="PATRIC" id="fig|1144316.3.peg.3531"/>
<evidence type="ECO:0000313" key="1">
    <source>
        <dbReference type="EMBL" id="EJL68760.1"/>
    </source>
</evidence>
<sequence>MSLKNETIMKNQLILLFTLISFAIYAQIGINTNNPQTTLHVDGAKDNATRGPLQQLNRLMMLL</sequence>
<dbReference type="Proteomes" id="UP000007509">
    <property type="component" value="Unassembled WGS sequence"/>
</dbReference>
<dbReference type="AlphaFoldDB" id="J2JLJ1"/>